<dbReference type="Gene3D" id="1.10.150.80">
    <property type="entry name" value="HRDC domain"/>
    <property type="match status" value="1"/>
</dbReference>
<feature type="compositionally biased region" description="Low complexity" evidence="12">
    <location>
        <begin position="36"/>
        <end position="46"/>
    </location>
</feature>
<dbReference type="CDD" id="cd18794">
    <property type="entry name" value="SF2_C_RecQ"/>
    <property type="match status" value="1"/>
</dbReference>
<feature type="region of interest" description="Disordered" evidence="12">
    <location>
        <begin position="366"/>
        <end position="389"/>
    </location>
</feature>
<dbReference type="SMART" id="SM00956">
    <property type="entry name" value="RQC"/>
    <property type="match status" value="1"/>
</dbReference>
<dbReference type="GO" id="GO:0000729">
    <property type="term" value="P:DNA double-strand break processing"/>
    <property type="evidence" value="ECO:0007669"/>
    <property type="project" value="UniProtKB-ARBA"/>
</dbReference>
<dbReference type="Gene3D" id="3.40.50.300">
    <property type="entry name" value="P-loop containing nucleotide triphosphate hydrolases"/>
    <property type="match status" value="2"/>
</dbReference>
<dbReference type="InterPro" id="IPR018982">
    <property type="entry name" value="RQC_domain"/>
</dbReference>
<dbReference type="Proteomes" id="UP000005222">
    <property type="component" value="Chromosome J"/>
</dbReference>
<dbReference type="CDD" id="cd17920">
    <property type="entry name" value="DEXHc_RecQ"/>
    <property type="match status" value="1"/>
</dbReference>
<feature type="region of interest" description="Disordered" evidence="12">
    <location>
        <begin position="659"/>
        <end position="679"/>
    </location>
</feature>
<dbReference type="Pfam" id="PF00270">
    <property type="entry name" value="DEAD"/>
    <property type="match status" value="1"/>
</dbReference>
<feature type="compositionally biased region" description="Polar residues" evidence="12">
    <location>
        <begin position="182"/>
        <end position="195"/>
    </location>
</feature>
<feature type="compositionally biased region" description="Polar residues" evidence="12">
    <location>
        <begin position="452"/>
        <end position="464"/>
    </location>
</feature>
<dbReference type="PROSITE" id="PS51192">
    <property type="entry name" value="HELICASE_ATP_BIND_1"/>
    <property type="match status" value="1"/>
</dbReference>
<dbReference type="InterPro" id="IPR014001">
    <property type="entry name" value="Helicase_ATP-bd"/>
</dbReference>
<feature type="region of interest" description="Disordered" evidence="12">
    <location>
        <begin position="36"/>
        <end position="139"/>
    </location>
</feature>
<keyword evidence="3" id="KW-0547">Nucleotide-binding</keyword>
<dbReference type="InterPro" id="IPR001650">
    <property type="entry name" value="Helicase_C-like"/>
</dbReference>
<dbReference type="InterPro" id="IPR004589">
    <property type="entry name" value="DNA_helicase_ATP-dep_RecQ"/>
</dbReference>
<evidence type="ECO:0000256" key="6">
    <source>
        <dbReference type="ARBA" id="ARBA00022840"/>
    </source>
</evidence>
<keyword evidence="7" id="KW-0238">DNA-binding</keyword>
<feature type="compositionally biased region" description="Low complexity" evidence="12">
    <location>
        <begin position="55"/>
        <end position="66"/>
    </location>
</feature>
<keyword evidence="5" id="KW-0347">Helicase</keyword>
<dbReference type="Pfam" id="PF16124">
    <property type="entry name" value="RecQ_Zn_bind"/>
    <property type="match status" value="1"/>
</dbReference>
<gene>
    <name evidence="15" type="primary">Piso0_002008</name>
    <name evidence="15" type="ORF">GNLVRS01_PISO0J02693g</name>
</gene>
<feature type="compositionally biased region" description="Polar residues" evidence="12">
    <location>
        <begin position="428"/>
        <end position="444"/>
    </location>
</feature>
<feature type="region of interest" description="Disordered" evidence="12">
    <location>
        <begin position="1280"/>
        <end position="1308"/>
    </location>
</feature>
<keyword evidence="6" id="KW-0067">ATP-binding</keyword>
<evidence type="ECO:0000313" key="15">
    <source>
        <dbReference type="EMBL" id="CCE82290.1"/>
    </source>
</evidence>
<feature type="region of interest" description="Disordered" evidence="12">
    <location>
        <begin position="155"/>
        <end position="195"/>
    </location>
</feature>
<accession>G8YBF9</accession>
<dbReference type="GO" id="GO:0000724">
    <property type="term" value="P:double-strand break repair via homologous recombination"/>
    <property type="evidence" value="ECO:0007669"/>
    <property type="project" value="UniProtKB-ARBA"/>
</dbReference>
<dbReference type="HOGENOM" id="CLU_001103_22_2_1"/>
<feature type="compositionally biased region" description="Polar residues" evidence="12">
    <location>
        <begin position="73"/>
        <end position="86"/>
    </location>
</feature>
<dbReference type="GO" id="GO:0005634">
    <property type="term" value="C:nucleus"/>
    <property type="evidence" value="ECO:0007669"/>
    <property type="project" value="UniProtKB-SubCell"/>
</dbReference>
<feature type="compositionally biased region" description="Basic and acidic residues" evidence="12">
    <location>
        <begin position="367"/>
        <end position="384"/>
    </location>
</feature>
<dbReference type="GO" id="GO:0005524">
    <property type="term" value="F:ATP binding"/>
    <property type="evidence" value="ECO:0007669"/>
    <property type="project" value="UniProtKB-KW"/>
</dbReference>
<dbReference type="InterPro" id="IPR036388">
    <property type="entry name" value="WH-like_DNA-bd_sf"/>
</dbReference>
<evidence type="ECO:0000259" key="14">
    <source>
        <dbReference type="PROSITE" id="PS51194"/>
    </source>
</evidence>
<feature type="domain" description="Helicase ATP-binding" evidence="13">
    <location>
        <begin position="749"/>
        <end position="926"/>
    </location>
</feature>
<feature type="region of interest" description="Disordered" evidence="12">
    <location>
        <begin position="549"/>
        <end position="578"/>
    </location>
</feature>
<sequence>MVVSNNLAEHLRWIRQTKPQIPDRSTIEVFISYSQESSGSSRNSASDGPLQNGYAPSPSRTTAPPAEHAMHNQYGSVISSMNGNSSIHEHQRRIPHGSSRSQQSQQQPSSSFGSDQQDSNRNLHRTPPRKHRGSHGNVEDNFTTVNAAQVAHPIIDLTDSPENHGSRNNHPPLNTRKEMSIPSRSNAAPDSRYTGSANMHSLRITSPSQSRDLESAHQQIELQQQYIRLCESNISLLVKRYHTIESTSLSLDEKKAYLQNEFLPQFQESNRRRLSVRSQLDFLKEEPLEEPLPSMSKLDEVQNFDSDRLSSPSIARIDFSSQFSDMANVSSRSKLHEVSQTNRTNKRLSPIESFSDNINEARTLLRGRQDTDRHITPTDAHMSDTEEEDEFGADLMAGLRTPSQDRDDEYDLGSFIDNDIRTQESQDDTYIQSQSQKTEASFNPENEHTNHESSYPSIDAATSTTKRHTSLLPVEGEDSSAHAHDSQDDDSSNSGNEENDNDGSTAENDTDIDSETRTHGMNGGKPVSDTQNELADIVLSPDVAQRFGIDYSKMGNGQASETKSPIRERPDSVTLPNNIEDDDIEEIEDFTTQLNQERELHTDVIEISSEDEEDCINRPAHANTPHETLFNEATAHIKKEGEQEDRNEVRILSYSDLEVEKDGSSTQIENKDDPNGREKRTTVLDTISNVESDLDFSDDEDELIDILNSRTSFRDNIPSGSEAFIDDVYQCLNRTFYLKSFRPNQLEAIVSTLNGRDVFVLMPTGGGKSLCYQLPALISSGKTRGTTIVISPLISLMQDQVQHLLHKNIRAGMISSKGSAAERKSTLEQFRNGELQLVYLSPEMVNTSQHIQRIIARLYESRQLARVVVDEAHCVSSWGHDFRPDYKGMSLFKQQFPQVPVIALTATANEKVRMDIVHHLQMSDPVLLKQSFNRTNLFYEIKWKAANFLDWIRDYILTKQQNKTGIIYCHSKQSCEVTADRLNQWGVRCSYYHAGLSPTERFQIQTDWQQNRIQVICATIAFGMGIDKPDVRFVIHLFIPRSLEGYYQETGRAGRDGLPSECIMFYSYKDARSLQNMIQRDSELDREGKESHLAKLRQVVQYCENTSDCRRKQVLHYFNERFDPAHCARKCDNCLNNNSANAVIHDVTAYAKDILSLVESLQGDKVTVLHCQDVFRGSNSTKIVRMGHQESPYHGGGRHLDKTYVERVFFYLLSEGCLMEYHVMKGGFASNYVKLGPRAQQVLDGRKTIKIPFAAAGQASAPASTPAFVSASTVKNTMQRLQNQSARQQGRQSQSQTLRSHSQQPHPDCYGELVRAARAHSLDLSDEALREIAATLPTNKRDFSRTRGVAKHQTTAFSSLKKLLGALARARPKSQLAAAVSPPGGRAKRKPTAGPSAPRRKRPHTQSQQARAMPL</sequence>
<dbReference type="GO" id="GO:0043138">
    <property type="term" value="F:3'-5' DNA helicase activity"/>
    <property type="evidence" value="ECO:0007669"/>
    <property type="project" value="UniProtKB-EC"/>
</dbReference>
<dbReference type="GO" id="GO:0031573">
    <property type="term" value="P:mitotic intra-S DNA damage checkpoint signaling"/>
    <property type="evidence" value="ECO:0007669"/>
    <property type="project" value="UniProtKB-ARBA"/>
</dbReference>
<dbReference type="GO" id="GO:0006260">
    <property type="term" value="P:DNA replication"/>
    <property type="evidence" value="ECO:0007669"/>
    <property type="project" value="InterPro"/>
</dbReference>
<dbReference type="InterPro" id="IPR011545">
    <property type="entry name" value="DEAD/DEAH_box_helicase_dom"/>
</dbReference>
<dbReference type="eggNOG" id="KOG0351">
    <property type="taxonomic scope" value="Eukaryota"/>
</dbReference>
<evidence type="ECO:0000256" key="5">
    <source>
        <dbReference type="ARBA" id="ARBA00022806"/>
    </source>
</evidence>
<dbReference type="InterPro" id="IPR002464">
    <property type="entry name" value="DNA/RNA_helicase_DEAH_CS"/>
</dbReference>
<dbReference type="GO" id="GO:0031422">
    <property type="term" value="C:RecQ family helicase-topoisomerase III complex"/>
    <property type="evidence" value="ECO:0007669"/>
    <property type="project" value="UniProtKB-ARBA"/>
</dbReference>
<dbReference type="PANTHER" id="PTHR13710:SF153">
    <property type="entry name" value="RECQ-LIKE DNA HELICASE BLM"/>
    <property type="match status" value="1"/>
</dbReference>
<evidence type="ECO:0000256" key="4">
    <source>
        <dbReference type="ARBA" id="ARBA00022801"/>
    </source>
</evidence>
<feature type="compositionally biased region" description="Acidic residues" evidence="12">
    <location>
        <begin position="487"/>
        <end position="501"/>
    </location>
</feature>
<evidence type="ECO:0000256" key="2">
    <source>
        <dbReference type="ARBA" id="ARBA00005446"/>
    </source>
</evidence>
<dbReference type="InterPro" id="IPR027417">
    <property type="entry name" value="P-loop_NTPase"/>
</dbReference>
<dbReference type="SUPFAM" id="SSF46785">
    <property type="entry name" value="Winged helix' DNA-binding domain"/>
    <property type="match status" value="1"/>
</dbReference>
<dbReference type="InterPro" id="IPR044876">
    <property type="entry name" value="HRDC_dom_sf"/>
</dbReference>
<protein>
    <recommendedName>
        <fullName evidence="11">DNA 3'-5' helicase</fullName>
        <ecNumber evidence="11">5.6.2.4</ecNumber>
    </recommendedName>
</protein>
<feature type="domain" description="Helicase C-terminal" evidence="14">
    <location>
        <begin position="951"/>
        <end position="1097"/>
    </location>
</feature>
<dbReference type="PROSITE" id="PS51194">
    <property type="entry name" value="HELICASE_CTER"/>
    <property type="match status" value="1"/>
</dbReference>
<dbReference type="SMART" id="SM00490">
    <property type="entry name" value="HELICc"/>
    <property type="match status" value="1"/>
</dbReference>
<feature type="compositionally biased region" description="Low complexity" evidence="12">
    <location>
        <begin position="1282"/>
        <end position="1300"/>
    </location>
</feature>
<dbReference type="GO" id="GO:0003677">
    <property type="term" value="F:DNA binding"/>
    <property type="evidence" value="ECO:0007669"/>
    <property type="project" value="UniProtKB-KW"/>
</dbReference>
<evidence type="ECO:0000256" key="11">
    <source>
        <dbReference type="ARBA" id="ARBA00034808"/>
    </source>
</evidence>
<comment type="similarity">
    <text evidence="2">Belongs to the helicase family. RecQ subfamily.</text>
</comment>
<feature type="compositionally biased region" description="Low complexity" evidence="12">
    <location>
        <begin position="98"/>
        <end position="119"/>
    </location>
</feature>
<keyword evidence="9" id="KW-0539">Nucleus</keyword>
<comment type="subcellular location">
    <subcellularLocation>
        <location evidence="1">Nucleus</location>
    </subcellularLocation>
</comment>
<organism evidence="15 16">
    <name type="scientific">Pichia sorbitophila (strain ATCC MYA-4447 / BCRC 22081 / CBS 7064 / NBRC 10061 / NRRL Y-12695)</name>
    <name type="common">Hybrid yeast</name>
    <dbReference type="NCBI Taxonomy" id="559304"/>
    <lineage>
        <taxon>Eukaryota</taxon>
        <taxon>Fungi</taxon>
        <taxon>Dikarya</taxon>
        <taxon>Ascomycota</taxon>
        <taxon>Saccharomycotina</taxon>
        <taxon>Pichiomycetes</taxon>
        <taxon>Debaryomycetaceae</taxon>
        <taxon>Millerozyma</taxon>
    </lineage>
</organism>
<reference evidence="15 16" key="1">
    <citation type="journal article" date="2012" name="G3 (Bethesda)">
        <title>Pichia sorbitophila, an interspecies yeast hybrid reveals early steps of genome resolution following polyploidization.</title>
        <authorList>
            <person name="Leh Louis V."/>
            <person name="Despons L."/>
            <person name="Friedrich A."/>
            <person name="Martin T."/>
            <person name="Durrens P."/>
            <person name="Casaregola S."/>
            <person name="Neuveglise C."/>
            <person name="Fairhead C."/>
            <person name="Marck C."/>
            <person name="Cruz J.A."/>
            <person name="Straub M.L."/>
            <person name="Kugler V."/>
            <person name="Sacerdot C."/>
            <person name="Uzunov Z."/>
            <person name="Thierry A."/>
            <person name="Weiss S."/>
            <person name="Bleykasten C."/>
            <person name="De Montigny J."/>
            <person name="Jacques N."/>
            <person name="Jung P."/>
            <person name="Lemaire M."/>
            <person name="Mallet S."/>
            <person name="Morel G."/>
            <person name="Richard G.F."/>
            <person name="Sarkar A."/>
            <person name="Savel G."/>
            <person name="Schacherer J."/>
            <person name="Seret M.L."/>
            <person name="Talla E."/>
            <person name="Samson G."/>
            <person name="Jubin C."/>
            <person name="Poulain J."/>
            <person name="Vacherie B."/>
            <person name="Barbe V."/>
            <person name="Pelletier E."/>
            <person name="Sherman D.J."/>
            <person name="Westhof E."/>
            <person name="Weissenbach J."/>
            <person name="Baret P.V."/>
            <person name="Wincker P."/>
            <person name="Gaillardin C."/>
            <person name="Dujon B."/>
            <person name="Souciet J.L."/>
        </authorList>
    </citation>
    <scope>NUCLEOTIDE SEQUENCE [LARGE SCALE GENOMIC DNA]</scope>
    <source>
        <strain evidence="16">ATCC MYA-4447 / BCRC 22081 / CBS 7064 / NBRC 10061 / NRRL Y-12695</strain>
    </source>
</reference>
<evidence type="ECO:0000256" key="7">
    <source>
        <dbReference type="ARBA" id="ARBA00023125"/>
    </source>
</evidence>
<dbReference type="EC" id="5.6.2.4" evidence="11"/>
<dbReference type="FunFam" id="3.40.50.300:FF:000340">
    <property type="entry name" value="Bloom syndrome, RecQ helicase"/>
    <property type="match status" value="1"/>
</dbReference>
<feature type="region of interest" description="Disordered" evidence="12">
    <location>
        <begin position="419"/>
        <end position="529"/>
    </location>
</feature>
<feature type="region of interest" description="Disordered" evidence="12">
    <location>
        <begin position="1371"/>
        <end position="1415"/>
    </location>
</feature>
<dbReference type="Pfam" id="PF09382">
    <property type="entry name" value="RQC"/>
    <property type="match status" value="1"/>
</dbReference>
<dbReference type="NCBIfam" id="TIGR00614">
    <property type="entry name" value="recQ_fam"/>
    <property type="match status" value="1"/>
</dbReference>
<dbReference type="FunCoup" id="G8YBF9">
    <property type="interactions" value="688"/>
</dbReference>
<dbReference type="GO" id="GO:0005737">
    <property type="term" value="C:cytoplasm"/>
    <property type="evidence" value="ECO:0007669"/>
    <property type="project" value="TreeGrafter"/>
</dbReference>
<dbReference type="InParanoid" id="G8YBF9"/>
<dbReference type="PANTHER" id="PTHR13710">
    <property type="entry name" value="DNA HELICASE RECQ FAMILY MEMBER"/>
    <property type="match status" value="1"/>
</dbReference>
<keyword evidence="16" id="KW-1185">Reference proteome</keyword>
<evidence type="ECO:0000256" key="12">
    <source>
        <dbReference type="SAM" id="MobiDB-lite"/>
    </source>
</evidence>
<dbReference type="EMBL" id="FO082050">
    <property type="protein sequence ID" value="CCE82290.1"/>
    <property type="molecule type" value="Genomic_DNA"/>
</dbReference>
<dbReference type="SMART" id="SM00487">
    <property type="entry name" value="DEXDc"/>
    <property type="match status" value="1"/>
</dbReference>
<name>G8YBF9_PICSO</name>
<feature type="compositionally biased region" description="Polar residues" evidence="12">
    <location>
        <begin position="1405"/>
        <end position="1415"/>
    </location>
</feature>
<dbReference type="GO" id="GO:0006312">
    <property type="term" value="P:mitotic recombination"/>
    <property type="evidence" value="ECO:0007669"/>
    <property type="project" value="UniProtKB-ARBA"/>
</dbReference>
<dbReference type="FunFam" id="3.40.50.300:FF:000296">
    <property type="entry name" value="ATP-dependent DNA helicase RecQ"/>
    <property type="match status" value="1"/>
</dbReference>
<evidence type="ECO:0000256" key="3">
    <source>
        <dbReference type="ARBA" id="ARBA00022741"/>
    </source>
</evidence>
<evidence type="ECO:0000256" key="9">
    <source>
        <dbReference type="ARBA" id="ARBA00023242"/>
    </source>
</evidence>
<dbReference type="SUPFAM" id="SSF52540">
    <property type="entry name" value="P-loop containing nucleoside triphosphate hydrolases"/>
    <property type="match status" value="2"/>
</dbReference>
<keyword evidence="4" id="KW-0378">Hydrolase</keyword>
<dbReference type="OrthoDB" id="10261556at2759"/>
<dbReference type="GO" id="GO:0016787">
    <property type="term" value="F:hydrolase activity"/>
    <property type="evidence" value="ECO:0007669"/>
    <property type="project" value="UniProtKB-KW"/>
</dbReference>
<keyword evidence="8" id="KW-0413">Isomerase</keyword>
<evidence type="ECO:0000259" key="13">
    <source>
        <dbReference type="PROSITE" id="PS51192"/>
    </source>
</evidence>
<comment type="catalytic activity">
    <reaction evidence="10">
        <text>Couples ATP hydrolysis with the unwinding of duplex DNA by translocating in the 3'-5' direction.</text>
        <dbReference type="EC" id="5.6.2.4"/>
    </reaction>
</comment>
<dbReference type="InterPro" id="IPR036390">
    <property type="entry name" value="WH_DNA-bd_sf"/>
</dbReference>
<dbReference type="PROSITE" id="PS00690">
    <property type="entry name" value="DEAH_ATP_HELICASE"/>
    <property type="match status" value="1"/>
</dbReference>
<dbReference type="GO" id="GO:0009378">
    <property type="term" value="F:four-way junction helicase activity"/>
    <property type="evidence" value="ECO:0007669"/>
    <property type="project" value="TreeGrafter"/>
</dbReference>
<dbReference type="STRING" id="559304.G8YBF9"/>
<dbReference type="Pfam" id="PF00271">
    <property type="entry name" value="Helicase_C"/>
    <property type="match status" value="1"/>
</dbReference>
<evidence type="ECO:0000313" key="16">
    <source>
        <dbReference type="Proteomes" id="UP000005222"/>
    </source>
</evidence>
<evidence type="ECO:0000256" key="1">
    <source>
        <dbReference type="ARBA" id="ARBA00004123"/>
    </source>
</evidence>
<dbReference type="Gene3D" id="1.10.10.10">
    <property type="entry name" value="Winged helix-like DNA-binding domain superfamily/Winged helix DNA-binding domain"/>
    <property type="match status" value="1"/>
</dbReference>
<evidence type="ECO:0000256" key="8">
    <source>
        <dbReference type="ARBA" id="ARBA00023235"/>
    </source>
</evidence>
<evidence type="ECO:0000256" key="10">
    <source>
        <dbReference type="ARBA" id="ARBA00034617"/>
    </source>
</evidence>
<dbReference type="InterPro" id="IPR032284">
    <property type="entry name" value="RecQ_Zn-bd"/>
</dbReference>
<feature type="compositionally biased region" description="Basic residues" evidence="12">
    <location>
        <begin position="122"/>
        <end position="134"/>
    </location>
</feature>
<proteinExistence type="inferred from homology"/>